<reference evidence="2" key="1">
    <citation type="submission" date="2018-01" db="EMBL/GenBank/DDBJ databases">
        <title>An insight into the sialome of Amazonian anophelines.</title>
        <authorList>
            <person name="Ribeiro J.M."/>
            <person name="Scarpassa V."/>
            <person name="Calvo E."/>
        </authorList>
    </citation>
    <scope>NUCLEOTIDE SEQUENCE</scope>
    <source>
        <tissue evidence="2">Salivary glands</tissue>
    </source>
</reference>
<proteinExistence type="predicted"/>
<evidence type="ECO:0000256" key="1">
    <source>
        <dbReference type="SAM" id="SignalP"/>
    </source>
</evidence>
<organism evidence="2">
    <name type="scientific">Anopheles triannulatus</name>
    <dbReference type="NCBI Taxonomy" id="58253"/>
    <lineage>
        <taxon>Eukaryota</taxon>
        <taxon>Metazoa</taxon>
        <taxon>Ecdysozoa</taxon>
        <taxon>Arthropoda</taxon>
        <taxon>Hexapoda</taxon>
        <taxon>Insecta</taxon>
        <taxon>Pterygota</taxon>
        <taxon>Neoptera</taxon>
        <taxon>Endopterygota</taxon>
        <taxon>Diptera</taxon>
        <taxon>Nematocera</taxon>
        <taxon>Culicoidea</taxon>
        <taxon>Culicidae</taxon>
        <taxon>Anophelinae</taxon>
        <taxon>Anopheles</taxon>
    </lineage>
</organism>
<dbReference type="EMBL" id="GGFK01013882">
    <property type="protein sequence ID" value="MBW47203.1"/>
    <property type="molecule type" value="Transcribed_RNA"/>
</dbReference>
<keyword evidence="1" id="KW-0732">Signal</keyword>
<protein>
    <submittedName>
        <fullName evidence="2">Putative secreted protein</fullName>
    </submittedName>
</protein>
<evidence type="ECO:0000313" key="2">
    <source>
        <dbReference type="EMBL" id="MBW47203.1"/>
    </source>
</evidence>
<accession>A0A2M4B2B9</accession>
<feature type="signal peptide" evidence="1">
    <location>
        <begin position="1"/>
        <end position="20"/>
    </location>
</feature>
<name>A0A2M4B2B9_9DIPT</name>
<feature type="chain" id="PRO_5015005619" evidence="1">
    <location>
        <begin position="21"/>
        <end position="189"/>
    </location>
</feature>
<sequence>MGPLHAHLLFALAPPRLLHAARLRLYHEALHLHDVEEQLAHQIGVARVGHLETGTEPLIAGTVAERDRTEIEQLPPGAHGRYHELTVVVLPAAHIRPRCTSQLVVPAGRVALTAPLRVRRQKPIGNGSLVPLQLLARYPLSLRILALQTIGNLLQLLVPHVAALLQLMVAQQSGQFLRYLLKRTQWNVG</sequence>
<dbReference type="AlphaFoldDB" id="A0A2M4B2B9"/>